<name>I3YXV2_AEQSU</name>
<dbReference type="STRING" id="746697.Aeqsu_2360"/>
<protein>
    <recommendedName>
        <fullName evidence="3">Lipoprotein</fullName>
    </recommendedName>
</protein>
<dbReference type="OrthoDB" id="1439852at2"/>
<dbReference type="HOGENOM" id="CLU_1745787_0_0_10"/>
<reference evidence="1 2" key="1">
    <citation type="submission" date="2012-06" db="EMBL/GenBank/DDBJ databases">
        <title>The complete genome of Aequorivita sublithincola DSM 14238.</title>
        <authorList>
            <consortium name="US DOE Joint Genome Institute (JGI-PGF)"/>
            <person name="Lucas S."/>
            <person name="Copeland A."/>
            <person name="Lapidus A."/>
            <person name="Goodwin L."/>
            <person name="Pitluck S."/>
            <person name="Peters L."/>
            <person name="Munk A.C.C."/>
            <person name="Kyrpides N."/>
            <person name="Mavromatis K."/>
            <person name="Pagani I."/>
            <person name="Ivanova N."/>
            <person name="Ovchinnikova G."/>
            <person name="Zeytun A."/>
            <person name="Detter J.C."/>
            <person name="Han C."/>
            <person name="Land M."/>
            <person name="Hauser L."/>
            <person name="Markowitz V."/>
            <person name="Cheng J.-F."/>
            <person name="Hugenholtz P."/>
            <person name="Woyke T."/>
            <person name="Wu D."/>
            <person name="Tindall B."/>
            <person name="Faehnrich R."/>
            <person name="Brambilla E."/>
            <person name="Klenk H.-P."/>
            <person name="Eisen J.A."/>
        </authorList>
    </citation>
    <scope>NUCLEOTIDE SEQUENCE [LARGE SCALE GENOMIC DNA]</scope>
    <source>
        <strain evidence="2">DSM 14238 / LMG 21431 / ACAM 643 / 9-3</strain>
    </source>
</reference>
<dbReference type="Proteomes" id="UP000006049">
    <property type="component" value="Chromosome"/>
</dbReference>
<evidence type="ECO:0000313" key="2">
    <source>
        <dbReference type="Proteomes" id="UP000006049"/>
    </source>
</evidence>
<proteinExistence type="predicted"/>
<organism evidence="1 2">
    <name type="scientific">Aequorivita sublithincola (strain DSM 14238 / LMG 21431 / ACAM 643 / 9-3)</name>
    <dbReference type="NCBI Taxonomy" id="746697"/>
    <lineage>
        <taxon>Bacteria</taxon>
        <taxon>Pseudomonadati</taxon>
        <taxon>Bacteroidota</taxon>
        <taxon>Flavobacteriia</taxon>
        <taxon>Flavobacteriales</taxon>
        <taxon>Flavobacteriaceae</taxon>
        <taxon>Aequorivita</taxon>
    </lineage>
</organism>
<dbReference type="AlphaFoldDB" id="I3YXV2"/>
<dbReference type="KEGG" id="asl:Aeqsu_2360"/>
<dbReference type="EMBL" id="CP003280">
    <property type="protein sequence ID" value="AFL81820.1"/>
    <property type="molecule type" value="Genomic_DNA"/>
</dbReference>
<accession>I3YXV2</accession>
<dbReference type="PROSITE" id="PS51257">
    <property type="entry name" value="PROKAR_LIPOPROTEIN"/>
    <property type="match status" value="1"/>
</dbReference>
<dbReference type="RefSeq" id="WP_014783069.1">
    <property type="nucleotide sequence ID" value="NC_018013.1"/>
</dbReference>
<evidence type="ECO:0008006" key="3">
    <source>
        <dbReference type="Google" id="ProtNLM"/>
    </source>
</evidence>
<keyword evidence="2" id="KW-1185">Reference proteome</keyword>
<sequence>MWKNIAILSLLIIVSSCGSKKTLVNSEKNKTDNVTTLEGVNMAYKSLGNDMGSIHLQLFENNTFKFNMKVFASEDDDDGKSTNIDTKGTYTNDGDWKILSFKNPKFSLAAIFDSQYGDASYFKVLDNQTVKINTSKEALPVWGIVCEKQ</sequence>
<evidence type="ECO:0000313" key="1">
    <source>
        <dbReference type="EMBL" id="AFL81820.1"/>
    </source>
</evidence>
<gene>
    <name evidence="1" type="ordered locus">Aeqsu_2360</name>
</gene>